<organism evidence="3 4">
    <name type="scientific">Paractinoplanes atraurantiacus</name>
    <dbReference type="NCBI Taxonomy" id="1036182"/>
    <lineage>
        <taxon>Bacteria</taxon>
        <taxon>Bacillati</taxon>
        <taxon>Actinomycetota</taxon>
        <taxon>Actinomycetes</taxon>
        <taxon>Micromonosporales</taxon>
        <taxon>Micromonosporaceae</taxon>
        <taxon>Paractinoplanes</taxon>
    </lineage>
</organism>
<keyword evidence="1" id="KW-0479">Metal-binding</keyword>
<evidence type="ECO:0000313" key="4">
    <source>
        <dbReference type="Proteomes" id="UP000219612"/>
    </source>
</evidence>
<dbReference type="PROSITE" id="PS00080">
    <property type="entry name" value="MULTICOPPER_OXIDASE2"/>
    <property type="match status" value="1"/>
</dbReference>
<name>A0A285KMT6_9ACTN</name>
<dbReference type="Pfam" id="PF07731">
    <property type="entry name" value="Cu-oxidase_2"/>
    <property type="match status" value="1"/>
</dbReference>
<keyword evidence="4" id="KW-1185">Reference proteome</keyword>
<dbReference type="Gene3D" id="2.60.40.420">
    <property type="entry name" value="Cupredoxins - blue copper proteins"/>
    <property type="match status" value="1"/>
</dbReference>
<dbReference type="EMBL" id="OBDY01000046">
    <property type="protein sequence ID" value="SNY73197.1"/>
    <property type="molecule type" value="Genomic_DNA"/>
</dbReference>
<dbReference type="InterPro" id="IPR008972">
    <property type="entry name" value="Cupredoxin"/>
</dbReference>
<proteinExistence type="predicted"/>
<dbReference type="InterPro" id="IPR002355">
    <property type="entry name" value="Cu_oxidase_Cu_BS"/>
</dbReference>
<dbReference type="SUPFAM" id="SSF49503">
    <property type="entry name" value="Cupredoxins"/>
    <property type="match status" value="1"/>
</dbReference>
<evidence type="ECO:0000256" key="1">
    <source>
        <dbReference type="ARBA" id="ARBA00022723"/>
    </source>
</evidence>
<dbReference type="RefSeq" id="WP_245923949.1">
    <property type="nucleotide sequence ID" value="NZ_OBDY01000046.1"/>
</dbReference>
<dbReference type="CDD" id="cd04202">
    <property type="entry name" value="CuRO_D2_2dMcoN_like"/>
    <property type="match status" value="1"/>
</dbReference>
<accession>A0A285KMT6</accession>
<dbReference type="Proteomes" id="UP000219612">
    <property type="component" value="Unassembled WGS sequence"/>
</dbReference>
<dbReference type="GO" id="GO:0016491">
    <property type="term" value="F:oxidoreductase activity"/>
    <property type="evidence" value="ECO:0007669"/>
    <property type="project" value="InterPro"/>
</dbReference>
<reference evidence="3 4" key="1">
    <citation type="submission" date="2017-09" db="EMBL/GenBank/DDBJ databases">
        <authorList>
            <person name="Ehlers B."/>
            <person name="Leendertz F.H."/>
        </authorList>
    </citation>
    <scope>NUCLEOTIDE SEQUENCE [LARGE SCALE GENOMIC DNA]</scope>
    <source>
        <strain evidence="3 4">CGMCC 4.6857</strain>
    </source>
</reference>
<evidence type="ECO:0000313" key="3">
    <source>
        <dbReference type="EMBL" id="SNY73197.1"/>
    </source>
</evidence>
<protein>
    <submittedName>
        <fullName evidence="3">Multicopper oxidase</fullName>
    </submittedName>
</protein>
<evidence type="ECO:0000259" key="2">
    <source>
        <dbReference type="Pfam" id="PF07731"/>
    </source>
</evidence>
<sequence>MKAARHFDYRIGRRIGFLDGVPGFWWSVNGKLFPDVPMYMVHRGDIVRMTISNTSGDVHPMHLHGHHAVVLSRDGVAASGSPWWFDSLNVGDGETYEIAFVADNPGIWADHCHNLDHAADGLLAHLAYVGVGTAYRVGGDAGNSPE</sequence>
<feature type="domain" description="Plastocyanin-like" evidence="2">
    <location>
        <begin position="26"/>
        <end position="126"/>
    </location>
</feature>
<dbReference type="GO" id="GO:0005507">
    <property type="term" value="F:copper ion binding"/>
    <property type="evidence" value="ECO:0007669"/>
    <property type="project" value="InterPro"/>
</dbReference>
<dbReference type="InterPro" id="IPR011706">
    <property type="entry name" value="Cu-oxidase_C"/>
</dbReference>
<dbReference type="AlphaFoldDB" id="A0A285KMT6"/>
<gene>
    <name evidence="3" type="ORF">SAMN05421748_1462</name>
</gene>